<organism evidence="2 3">
    <name type="scientific">Pleurodeles waltl</name>
    <name type="common">Iberian ribbed newt</name>
    <dbReference type="NCBI Taxonomy" id="8319"/>
    <lineage>
        <taxon>Eukaryota</taxon>
        <taxon>Metazoa</taxon>
        <taxon>Chordata</taxon>
        <taxon>Craniata</taxon>
        <taxon>Vertebrata</taxon>
        <taxon>Euteleostomi</taxon>
        <taxon>Amphibia</taxon>
        <taxon>Batrachia</taxon>
        <taxon>Caudata</taxon>
        <taxon>Salamandroidea</taxon>
        <taxon>Salamandridae</taxon>
        <taxon>Pleurodelinae</taxon>
        <taxon>Pleurodeles</taxon>
    </lineage>
</organism>
<dbReference type="Proteomes" id="UP001066276">
    <property type="component" value="Chromosome 5"/>
</dbReference>
<gene>
    <name evidence="2" type="ORF">NDU88_011628</name>
</gene>
<reference evidence="2" key="1">
    <citation type="journal article" date="2022" name="bioRxiv">
        <title>Sequencing and chromosome-scale assembly of the giantPleurodeles waltlgenome.</title>
        <authorList>
            <person name="Brown T."/>
            <person name="Elewa A."/>
            <person name="Iarovenko S."/>
            <person name="Subramanian E."/>
            <person name="Araus A.J."/>
            <person name="Petzold A."/>
            <person name="Susuki M."/>
            <person name="Suzuki K.-i.T."/>
            <person name="Hayashi T."/>
            <person name="Toyoda A."/>
            <person name="Oliveira C."/>
            <person name="Osipova E."/>
            <person name="Leigh N.D."/>
            <person name="Simon A."/>
            <person name="Yun M.H."/>
        </authorList>
    </citation>
    <scope>NUCLEOTIDE SEQUENCE</scope>
    <source>
        <strain evidence="2">20211129_DDA</strain>
        <tissue evidence="2">Liver</tissue>
    </source>
</reference>
<protein>
    <submittedName>
        <fullName evidence="2">Uncharacterized protein</fullName>
    </submittedName>
</protein>
<proteinExistence type="predicted"/>
<evidence type="ECO:0000256" key="1">
    <source>
        <dbReference type="SAM" id="MobiDB-lite"/>
    </source>
</evidence>
<evidence type="ECO:0000313" key="3">
    <source>
        <dbReference type="Proteomes" id="UP001066276"/>
    </source>
</evidence>
<comment type="caution">
    <text evidence="2">The sequence shown here is derived from an EMBL/GenBank/DDBJ whole genome shotgun (WGS) entry which is preliminary data.</text>
</comment>
<sequence length="91" mass="9562">MKLREVRWRGEDYLEQLCSAAEKLVGGVGTRTPVGGAGVPRQPLSGAEKRAVFRSGPTECPTEERPTAVGEGPAQENTAPGADALADITEL</sequence>
<feature type="region of interest" description="Disordered" evidence="1">
    <location>
        <begin position="28"/>
        <end position="91"/>
    </location>
</feature>
<evidence type="ECO:0000313" key="2">
    <source>
        <dbReference type="EMBL" id="KAJ1158956.1"/>
    </source>
</evidence>
<name>A0AAV7S2D2_PLEWA</name>
<accession>A0AAV7S2D2</accession>
<keyword evidence="3" id="KW-1185">Reference proteome</keyword>
<dbReference type="AlphaFoldDB" id="A0AAV7S2D2"/>
<dbReference type="EMBL" id="JANPWB010000009">
    <property type="protein sequence ID" value="KAJ1158956.1"/>
    <property type="molecule type" value="Genomic_DNA"/>
</dbReference>